<feature type="domain" description="Histidine kinase" evidence="9">
    <location>
        <begin position="713"/>
        <end position="928"/>
    </location>
</feature>
<accession>A0ABS9CCC9</accession>
<dbReference type="Pfam" id="PF00497">
    <property type="entry name" value="SBP_bac_3"/>
    <property type="match status" value="1"/>
</dbReference>
<keyword evidence="11" id="KW-1185">Reference proteome</keyword>
<sequence>MKVSFLRHIMTLIAALLTVSTAWGDAPRQKTQYQRRYDAAHPVIIVGDWDKPPYEFQDDTGRPAGTNVEIMTEILDQLDIPYKFVLKEWANALKTFERGDADLILANVGRYRKPPFCYTRNIINYNRIVAVTCGTTSSNISLKELVEAGTVLKPADYTAHYFLEEDSSYLSRLEFQSPKTALMGVLAHDFKYYVWGEEPLKWKIRQLNMDKSGLILNDVGIPVSEIHVIGRDTKLIADIDYIYSQLKQRGRVALINDKWLHPERIRKKTIPMWGYLMIGAVMFALMCYMGTRIARGRVRAKSQRNSELDAMMTRALQMGYHYVLHYDLASRILVNQYGSLLPDEGMSWFDFSQRLHPAERNNWVRRLEQLRDGSIDKHVELSGRWNAGTKDKPIWKHLRGHFAVEQDAYGQPVNIYATIVDKTHNVGLIHEANKMEWKFLQFFQFSKVAMAVYNQNGWIENSNEEMKRICKADAKNARLLQKTSLFDMPMFADAFNESRHDPIFLCHLAPADSDQGREACVEYNVVPLFDYFGRVSNYLLMAYDIKAQSDTYHHLIMCQHECDTLQRYIDYNEKRLKFMLNHSDWTMWELDLRNKMIYYSHTLKHADYVIEFEKYLRQLPPELYDEYKISDESIGLFQGPFHVKRQLNSSAFSKGPCAHDIYGRLRKGDDGSTLGYSGMLHDVTRLENIKKEVVEISEKTKNSAQQKSVFLAQMTHELRTPLNSIVGFSDMLKYAESAGERERFIHIIRTHCDILVRLINGILEASTINDNPMDVKPAEVDFAEEFEYLCQSIEIRVQRHHLRFVTSKPLKKLRVSIDIGRVRQIFSNFVSNALKYTKKGSIWVGYRLEKRNGQMGIYAFCEDTGAGIPRDKQTAVFDRFVKLNEFVQGTGLGLSICKSIVTACHGDIGVESEVNNGSKFWFWIPVEVIEKE</sequence>
<keyword evidence="7" id="KW-0812">Transmembrane</keyword>
<dbReference type="InterPro" id="IPR036097">
    <property type="entry name" value="HisK_dim/P_sf"/>
</dbReference>
<dbReference type="Gene3D" id="3.30.565.10">
    <property type="entry name" value="Histidine kinase-like ATPase, C-terminal domain"/>
    <property type="match status" value="1"/>
</dbReference>
<evidence type="ECO:0000256" key="3">
    <source>
        <dbReference type="ARBA" id="ARBA00022553"/>
    </source>
</evidence>
<dbReference type="InterPro" id="IPR050736">
    <property type="entry name" value="Sensor_HK_Regulatory"/>
</dbReference>
<dbReference type="SUPFAM" id="SSF47384">
    <property type="entry name" value="Homodimeric domain of signal transducing histidine kinase"/>
    <property type="match status" value="1"/>
</dbReference>
<dbReference type="InterPro" id="IPR003594">
    <property type="entry name" value="HATPase_dom"/>
</dbReference>
<reference evidence="10 11" key="1">
    <citation type="submission" date="2020-12" db="EMBL/GenBank/DDBJ databases">
        <title>Whole genome sequences of gut porcine anaerobes.</title>
        <authorList>
            <person name="Kubasova T."/>
            <person name="Jahodarova E."/>
            <person name="Rychlik I."/>
        </authorList>
    </citation>
    <scope>NUCLEOTIDE SEQUENCE [LARGE SCALE GENOMIC DNA]</scope>
    <source>
        <strain evidence="10 11">An925</strain>
    </source>
</reference>
<name>A0ABS9CCC9_9BACT</name>
<comment type="catalytic activity">
    <reaction evidence="1">
        <text>ATP + protein L-histidine = ADP + protein N-phospho-L-histidine.</text>
        <dbReference type="EC" id="2.7.13.3"/>
    </reaction>
</comment>
<dbReference type="InterPro" id="IPR004358">
    <property type="entry name" value="Sig_transdc_His_kin-like_C"/>
</dbReference>
<dbReference type="EC" id="2.7.13.3" evidence="2"/>
<keyword evidence="6" id="KW-0902">Two-component regulatory system</keyword>
<dbReference type="PROSITE" id="PS50109">
    <property type="entry name" value="HIS_KIN"/>
    <property type="match status" value="1"/>
</dbReference>
<keyword evidence="5" id="KW-0418">Kinase</keyword>
<dbReference type="InterPro" id="IPR036890">
    <property type="entry name" value="HATPase_C_sf"/>
</dbReference>
<keyword evidence="4" id="KW-0808">Transferase</keyword>
<feature type="chain" id="PRO_5046740768" description="histidine kinase" evidence="8">
    <location>
        <begin position="25"/>
        <end position="932"/>
    </location>
</feature>
<organism evidence="10 11">
    <name type="scientific">Xylanibacter brevis</name>
    <dbReference type="NCBI Taxonomy" id="83231"/>
    <lineage>
        <taxon>Bacteria</taxon>
        <taxon>Pseudomonadati</taxon>
        <taxon>Bacteroidota</taxon>
        <taxon>Bacteroidia</taxon>
        <taxon>Bacteroidales</taxon>
        <taxon>Prevotellaceae</taxon>
        <taxon>Xylanibacter</taxon>
    </lineage>
</organism>
<feature type="signal peptide" evidence="8">
    <location>
        <begin position="1"/>
        <end position="24"/>
    </location>
</feature>
<dbReference type="RefSeq" id="WP_301637244.1">
    <property type="nucleotide sequence ID" value="NZ_JADYTN010000001.1"/>
</dbReference>
<dbReference type="CDD" id="cd00082">
    <property type="entry name" value="HisKA"/>
    <property type="match status" value="1"/>
</dbReference>
<evidence type="ECO:0000259" key="9">
    <source>
        <dbReference type="PROSITE" id="PS50109"/>
    </source>
</evidence>
<keyword evidence="8" id="KW-0732">Signal</keyword>
<dbReference type="SUPFAM" id="SSF55874">
    <property type="entry name" value="ATPase domain of HSP90 chaperone/DNA topoisomerase II/histidine kinase"/>
    <property type="match status" value="1"/>
</dbReference>
<protein>
    <recommendedName>
        <fullName evidence="2">histidine kinase</fullName>
        <ecNumber evidence="2">2.7.13.3</ecNumber>
    </recommendedName>
</protein>
<dbReference type="InterPro" id="IPR003661">
    <property type="entry name" value="HisK_dim/P_dom"/>
</dbReference>
<evidence type="ECO:0000256" key="4">
    <source>
        <dbReference type="ARBA" id="ARBA00022679"/>
    </source>
</evidence>
<dbReference type="SMART" id="SM00387">
    <property type="entry name" value="HATPase_c"/>
    <property type="match status" value="1"/>
</dbReference>
<evidence type="ECO:0000256" key="8">
    <source>
        <dbReference type="SAM" id="SignalP"/>
    </source>
</evidence>
<dbReference type="Gene3D" id="1.10.287.130">
    <property type="match status" value="1"/>
</dbReference>
<dbReference type="Pfam" id="PF00512">
    <property type="entry name" value="HisKA"/>
    <property type="match status" value="1"/>
</dbReference>
<evidence type="ECO:0000256" key="1">
    <source>
        <dbReference type="ARBA" id="ARBA00000085"/>
    </source>
</evidence>
<feature type="transmembrane region" description="Helical" evidence="7">
    <location>
        <begin position="272"/>
        <end position="291"/>
    </location>
</feature>
<comment type="caution">
    <text evidence="10">The sequence shown here is derived from an EMBL/GenBank/DDBJ whole genome shotgun (WGS) entry which is preliminary data.</text>
</comment>
<dbReference type="PRINTS" id="PR00344">
    <property type="entry name" value="BCTRLSENSOR"/>
</dbReference>
<dbReference type="InterPro" id="IPR001638">
    <property type="entry name" value="Solute-binding_3/MltF_N"/>
</dbReference>
<evidence type="ECO:0000313" key="11">
    <source>
        <dbReference type="Proteomes" id="UP001200470"/>
    </source>
</evidence>
<keyword evidence="7" id="KW-0472">Membrane</keyword>
<dbReference type="PANTHER" id="PTHR43711:SF31">
    <property type="entry name" value="HISTIDINE KINASE"/>
    <property type="match status" value="1"/>
</dbReference>
<gene>
    <name evidence="10" type="ORF">I6E12_00535</name>
</gene>
<proteinExistence type="predicted"/>
<keyword evidence="7" id="KW-1133">Transmembrane helix</keyword>
<dbReference type="Pfam" id="PF02518">
    <property type="entry name" value="HATPase_c"/>
    <property type="match status" value="1"/>
</dbReference>
<dbReference type="SUPFAM" id="SSF53850">
    <property type="entry name" value="Periplasmic binding protein-like II"/>
    <property type="match status" value="1"/>
</dbReference>
<dbReference type="Proteomes" id="UP001200470">
    <property type="component" value="Unassembled WGS sequence"/>
</dbReference>
<dbReference type="SMART" id="SM00388">
    <property type="entry name" value="HisKA"/>
    <property type="match status" value="1"/>
</dbReference>
<evidence type="ECO:0000256" key="5">
    <source>
        <dbReference type="ARBA" id="ARBA00022777"/>
    </source>
</evidence>
<keyword evidence="3" id="KW-0597">Phosphoprotein</keyword>
<evidence type="ECO:0000256" key="2">
    <source>
        <dbReference type="ARBA" id="ARBA00012438"/>
    </source>
</evidence>
<evidence type="ECO:0000256" key="7">
    <source>
        <dbReference type="SAM" id="Phobius"/>
    </source>
</evidence>
<dbReference type="InterPro" id="IPR005467">
    <property type="entry name" value="His_kinase_dom"/>
</dbReference>
<evidence type="ECO:0000313" key="10">
    <source>
        <dbReference type="EMBL" id="MCF2562603.1"/>
    </source>
</evidence>
<dbReference type="PANTHER" id="PTHR43711">
    <property type="entry name" value="TWO-COMPONENT HISTIDINE KINASE"/>
    <property type="match status" value="1"/>
</dbReference>
<dbReference type="EMBL" id="JADYTN010000001">
    <property type="protein sequence ID" value="MCF2562603.1"/>
    <property type="molecule type" value="Genomic_DNA"/>
</dbReference>
<evidence type="ECO:0000256" key="6">
    <source>
        <dbReference type="ARBA" id="ARBA00023012"/>
    </source>
</evidence>
<dbReference type="Gene3D" id="3.40.190.10">
    <property type="entry name" value="Periplasmic binding protein-like II"/>
    <property type="match status" value="2"/>
</dbReference>